<dbReference type="EMBL" id="LR796231">
    <property type="protein sequence ID" value="CAB4128672.1"/>
    <property type="molecule type" value="Genomic_DNA"/>
</dbReference>
<accession>A0A6J5L538</accession>
<feature type="region of interest" description="Disordered" evidence="1">
    <location>
        <begin position="1"/>
        <end position="27"/>
    </location>
</feature>
<name>A0A6J5L538_9CAUD</name>
<sequence>MEPNEDQFAELRAKQSPHDPSNLEACPDCGAASTMGKDIWGKQVRMHRADRGNGMYGYDIVDHTSNPDKKND</sequence>
<evidence type="ECO:0000256" key="1">
    <source>
        <dbReference type="SAM" id="MobiDB-lite"/>
    </source>
</evidence>
<organism evidence="2">
    <name type="scientific">uncultured Caudovirales phage</name>
    <dbReference type="NCBI Taxonomy" id="2100421"/>
    <lineage>
        <taxon>Viruses</taxon>
        <taxon>Duplodnaviria</taxon>
        <taxon>Heunggongvirae</taxon>
        <taxon>Uroviricota</taxon>
        <taxon>Caudoviricetes</taxon>
        <taxon>Peduoviridae</taxon>
        <taxon>Maltschvirus</taxon>
        <taxon>Maltschvirus maltsch</taxon>
    </lineage>
</organism>
<reference evidence="2" key="1">
    <citation type="submission" date="2020-04" db="EMBL/GenBank/DDBJ databases">
        <authorList>
            <person name="Chiriac C."/>
            <person name="Salcher M."/>
            <person name="Ghai R."/>
            <person name="Kavagutti S V."/>
        </authorList>
    </citation>
    <scope>NUCLEOTIDE SEQUENCE</scope>
</reference>
<dbReference type="EMBL" id="LR798275">
    <property type="protein sequence ID" value="CAB5219323.1"/>
    <property type="molecule type" value="Genomic_DNA"/>
</dbReference>
<proteinExistence type="predicted"/>
<feature type="compositionally biased region" description="Basic and acidic residues" evidence="1">
    <location>
        <begin position="60"/>
        <end position="72"/>
    </location>
</feature>
<gene>
    <name evidence="2" type="ORF">UFOVP113_68</name>
    <name evidence="3" type="ORF">UFOVP225_55</name>
</gene>
<evidence type="ECO:0000313" key="3">
    <source>
        <dbReference type="EMBL" id="CAB5219323.1"/>
    </source>
</evidence>
<feature type="region of interest" description="Disordered" evidence="1">
    <location>
        <begin position="52"/>
        <end position="72"/>
    </location>
</feature>
<protein>
    <submittedName>
        <fullName evidence="2">Uncharacterized protein</fullName>
    </submittedName>
</protein>
<evidence type="ECO:0000313" key="2">
    <source>
        <dbReference type="EMBL" id="CAB4128672.1"/>
    </source>
</evidence>